<evidence type="ECO:0000256" key="8">
    <source>
        <dbReference type="ARBA" id="ARBA00023170"/>
    </source>
</evidence>
<dbReference type="Pfam" id="PF13853">
    <property type="entry name" value="7tm_4"/>
    <property type="match status" value="1"/>
</dbReference>
<dbReference type="GO" id="GO:0005886">
    <property type="term" value="C:plasma membrane"/>
    <property type="evidence" value="ECO:0007669"/>
    <property type="project" value="UniProtKB-SubCell"/>
</dbReference>
<dbReference type="GO" id="GO:0004984">
    <property type="term" value="F:olfactory receptor activity"/>
    <property type="evidence" value="ECO:0007669"/>
    <property type="project" value="InterPro"/>
</dbReference>
<dbReference type="PANTHER" id="PTHR48002">
    <property type="entry name" value="OLFACTORY RECEPTOR"/>
    <property type="match status" value="1"/>
</dbReference>
<keyword evidence="13" id="KW-1185">Reference proteome</keyword>
<comment type="subcellular location">
    <subcellularLocation>
        <location evidence="11">Cell membrane</location>
        <topology evidence="11">Multi-pass membrane protein</topology>
    </subcellularLocation>
    <subcellularLocation>
        <location evidence="1">Membrane</location>
        <topology evidence="1">Multi-pass membrane protein</topology>
    </subcellularLocation>
</comment>
<evidence type="ECO:0000313" key="13">
    <source>
        <dbReference type="Proteomes" id="UP001190640"/>
    </source>
</evidence>
<keyword evidence="8 10" id="KW-0675">Receptor</keyword>
<evidence type="ECO:0000256" key="7">
    <source>
        <dbReference type="ARBA" id="ARBA00023157"/>
    </source>
</evidence>
<evidence type="ECO:0000256" key="11">
    <source>
        <dbReference type="RuleBase" id="RU363047"/>
    </source>
</evidence>
<keyword evidence="11" id="KW-0716">Sensory transduction</keyword>
<evidence type="ECO:0000256" key="4">
    <source>
        <dbReference type="ARBA" id="ARBA00022989"/>
    </source>
</evidence>
<keyword evidence="6 11" id="KW-0472">Membrane</keyword>
<dbReference type="FunFam" id="1.20.1070.10:FF:000012">
    <property type="entry name" value="Olfactory receptor"/>
    <property type="match status" value="1"/>
</dbReference>
<dbReference type="PROSITE" id="PS50262">
    <property type="entry name" value="G_PROTEIN_RECEP_F1_2"/>
    <property type="match status" value="1"/>
</dbReference>
<feature type="transmembrane region" description="Helical" evidence="11">
    <location>
        <begin position="314"/>
        <end position="333"/>
    </location>
</feature>
<dbReference type="PROSITE" id="PS00237">
    <property type="entry name" value="G_PROTEIN_RECEP_F1_1"/>
    <property type="match status" value="1"/>
</dbReference>
<dbReference type="SUPFAM" id="SSF81321">
    <property type="entry name" value="Family A G protein-coupled receptor-like"/>
    <property type="match status" value="1"/>
</dbReference>
<keyword evidence="3 10" id="KW-0812">Transmembrane</keyword>
<organism evidence="13 14">
    <name type="scientific">Eublepharis macularius</name>
    <name type="common">Leopard gecko</name>
    <name type="synonym">Cyrtodactylus macularius</name>
    <dbReference type="NCBI Taxonomy" id="481883"/>
    <lineage>
        <taxon>Eukaryota</taxon>
        <taxon>Metazoa</taxon>
        <taxon>Chordata</taxon>
        <taxon>Craniata</taxon>
        <taxon>Vertebrata</taxon>
        <taxon>Euteleostomi</taxon>
        <taxon>Lepidosauria</taxon>
        <taxon>Squamata</taxon>
        <taxon>Bifurcata</taxon>
        <taxon>Gekkota</taxon>
        <taxon>Eublepharidae</taxon>
        <taxon>Eublepharinae</taxon>
        <taxon>Eublepharis</taxon>
    </lineage>
</organism>
<dbReference type="InterPro" id="IPR000276">
    <property type="entry name" value="GPCR_Rhodpsn"/>
</dbReference>
<evidence type="ECO:0000256" key="10">
    <source>
        <dbReference type="RuleBase" id="RU000688"/>
    </source>
</evidence>
<comment type="similarity">
    <text evidence="2 10">Belongs to the G-protein coupled receptor 1 family.</text>
</comment>
<dbReference type="GO" id="GO:0004930">
    <property type="term" value="F:G protein-coupled receptor activity"/>
    <property type="evidence" value="ECO:0007669"/>
    <property type="project" value="UniProtKB-KW"/>
</dbReference>
<evidence type="ECO:0000259" key="12">
    <source>
        <dbReference type="PROSITE" id="PS50262"/>
    </source>
</evidence>
<evidence type="ECO:0000313" key="14">
    <source>
        <dbReference type="RefSeq" id="XP_054850166.1"/>
    </source>
</evidence>
<gene>
    <name evidence="14" type="primary">LOC129339609</name>
</gene>
<feature type="transmembrane region" description="Helical" evidence="11">
    <location>
        <begin position="185"/>
        <end position="206"/>
    </location>
</feature>
<feature type="domain" description="G-protein coupled receptors family 1 profile" evidence="12">
    <location>
        <begin position="84"/>
        <end position="331"/>
    </location>
</feature>
<keyword evidence="4 11" id="KW-1133">Transmembrane helix</keyword>
<evidence type="ECO:0000256" key="9">
    <source>
        <dbReference type="ARBA" id="ARBA00023224"/>
    </source>
</evidence>
<reference evidence="14" key="1">
    <citation type="submission" date="2025-08" db="UniProtKB">
        <authorList>
            <consortium name="RefSeq"/>
        </authorList>
    </citation>
    <scope>IDENTIFICATION</scope>
    <source>
        <tissue evidence="14">Blood</tissue>
    </source>
</reference>
<keyword evidence="11" id="KW-1003">Cell membrane</keyword>
<keyword evidence="9 10" id="KW-0807">Transducer</keyword>
<feature type="transmembrane region" description="Helical" evidence="11">
    <location>
        <begin position="67"/>
        <end position="92"/>
    </location>
</feature>
<dbReference type="InterPro" id="IPR000725">
    <property type="entry name" value="Olfact_rcpt"/>
</dbReference>
<dbReference type="KEGG" id="emc:129339609"/>
<feature type="transmembrane region" description="Helical" evidence="11">
    <location>
        <begin position="104"/>
        <end position="126"/>
    </location>
</feature>
<feature type="transmembrane region" description="Helical" evidence="11">
    <location>
        <begin position="146"/>
        <end position="164"/>
    </location>
</feature>
<dbReference type="PRINTS" id="PR00245">
    <property type="entry name" value="OLFACTORYR"/>
</dbReference>
<evidence type="ECO:0000256" key="5">
    <source>
        <dbReference type="ARBA" id="ARBA00023040"/>
    </source>
</evidence>
<dbReference type="RefSeq" id="XP_054850166.1">
    <property type="nucleotide sequence ID" value="XM_054994191.1"/>
</dbReference>
<sequence>MGVKMFAKCADPNCIETGAPGSQSLDDAGFSWDGLSVAEIKEPAISMNGSTISEFILLGFSCSGISWLFLSTVVLACCTTSFLGNFLIMVTVWCEPQLLSSPMYYFLANLSLIDISLGCVAAPKLAADLVNCGHSISFGGCIAQVFFLHLFGGTEMLLLTLMAYDRYVAIYHPLRYMAIMDRQRCLGLLLVCWAGGFVHATIQMVAVAQLPYCGPNILDNFFCDIPQVIKLACSGGYAVEILTVANSSLLTLPCFLTLLVSYAAILSTFCGRLGKDGRKALSTCSSHLMVVSLFYVPIVFVYLKPFSSSHMDKIVSMFYMVATPALNPLIYALRNQEIKDAVGKWKSKQKLFPFVANGVHV</sequence>
<accession>A0AA97K7U9</accession>
<evidence type="ECO:0000256" key="6">
    <source>
        <dbReference type="ARBA" id="ARBA00023136"/>
    </source>
</evidence>
<dbReference type="AlphaFoldDB" id="A0AA97K7U9"/>
<name>A0AA97K7U9_EUBMA</name>
<dbReference type="InterPro" id="IPR017452">
    <property type="entry name" value="GPCR_Rhodpsn_7TM"/>
</dbReference>
<keyword evidence="11" id="KW-0552">Olfaction</keyword>
<feature type="transmembrane region" description="Helical" evidence="11">
    <location>
        <begin position="249"/>
        <end position="269"/>
    </location>
</feature>
<dbReference type="Gene3D" id="1.20.1070.10">
    <property type="entry name" value="Rhodopsin 7-helix transmembrane proteins"/>
    <property type="match status" value="1"/>
</dbReference>
<keyword evidence="5 10" id="KW-0297">G-protein coupled receptor</keyword>
<dbReference type="GeneID" id="129339609"/>
<dbReference type="InterPro" id="IPR050427">
    <property type="entry name" value="Olfactory_Receptors"/>
</dbReference>
<keyword evidence="7" id="KW-1015">Disulfide bond</keyword>
<proteinExistence type="inferred from homology"/>
<evidence type="ECO:0000256" key="1">
    <source>
        <dbReference type="ARBA" id="ARBA00004141"/>
    </source>
</evidence>
<evidence type="ECO:0000256" key="3">
    <source>
        <dbReference type="ARBA" id="ARBA00022692"/>
    </source>
</evidence>
<dbReference type="Proteomes" id="UP001190640">
    <property type="component" value="Chromosome 12"/>
</dbReference>
<feature type="transmembrane region" description="Helical" evidence="11">
    <location>
        <begin position="281"/>
        <end position="302"/>
    </location>
</feature>
<protein>
    <recommendedName>
        <fullName evidence="11">Olfactory receptor</fullName>
    </recommendedName>
</protein>
<dbReference type="PRINTS" id="PR00237">
    <property type="entry name" value="GPCRRHODOPSN"/>
</dbReference>
<evidence type="ECO:0000256" key="2">
    <source>
        <dbReference type="ARBA" id="ARBA00010663"/>
    </source>
</evidence>